<keyword evidence="3" id="KW-1185">Reference proteome</keyword>
<sequence>MMLLRNQVFKSKSSLKQILSSKTFKSRNFSLATLVLQESKPNAEQPVVNGRKLTPQEAKMEAAKLALSSLKDVGSLFSSGNDDAVQPIDTSPVYENHALFGSLNVIHQGQVVRELQDKYDKKWTKMTANEKRLGYYIAYGNWGAREKFDNWSSHEAPWDLPFKVPSQIGKQKAQPKDIIHKLEPVFLAETDVRKDQFDTKKMDPVTKTFIYITIFVIILALARDKKIGEAGKPVEYVTIDHYAQQREEEQKKLELLREAQAAAEAKAKARKWYYLWLR</sequence>
<dbReference type="AlphaFoldDB" id="A0A4P6XLN7"/>
<feature type="coiled-coil region" evidence="1">
    <location>
        <begin position="239"/>
        <end position="266"/>
    </location>
</feature>
<gene>
    <name evidence="2" type="ORF">METSCH_C02230</name>
</gene>
<dbReference type="GO" id="GO:0005739">
    <property type="term" value="C:mitochondrion"/>
    <property type="evidence" value="ECO:0007669"/>
    <property type="project" value="GOC"/>
</dbReference>
<protein>
    <submittedName>
        <fullName evidence="2">Uncharacterized protein</fullName>
    </submittedName>
</protein>
<name>A0A4P6XLN7_9ASCO</name>
<keyword evidence="1" id="KW-0175">Coiled coil</keyword>
<dbReference type="Proteomes" id="UP000292447">
    <property type="component" value="Chromosome III"/>
</dbReference>
<dbReference type="SUPFAM" id="SSF81406">
    <property type="entry name" value="Mitochondrial cytochrome c oxidase subunit IV"/>
    <property type="match status" value="1"/>
</dbReference>
<dbReference type="EMBL" id="CP034458">
    <property type="protein sequence ID" value="QBM88257.1"/>
    <property type="molecule type" value="Genomic_DNA"/>
</dbReference>
<organism evidence="2 3">
    <name type="scientific">Metschnikowia aff. pulcherrima</name>
    <dbReference type="NCBI Taxonomy" id="2163413"/>
    <lineage>
        <taxon>Eukaryota</taxon>
        <taxon>Fungi</taxon>
        <taxon>Dikarya</taxon>
        <taxon>Ascomycota</taxon>
        <taxon>Saccharomycotina</taxon>
        <taxon>Pichiomycetes</taxon>
        <taxon>Metschnikowiaceae</taxon>
        <taxon>Metschnikowia</taxon>
    </lineage>
</organism>
<evidence type="ECO:0000313" key="3">
    <source>
        <dbReference type="Proteomes" id="UP000292447"/>
    </source>
</evidence>
<evidence type="ECO:0000256" key="1">
    <source>
        <dbReference type="SAM" id="Coils"/>
    </source>
</evidence>
<evidence type="ECO:0000313" key="2">
    <source>
        <dbReference type="EMBL" id="QBM88257.1"/>
    </source>
</evidence>
<dbReference type="GO" id="GO:0006123">
    <property type="term" value="P:mitochondrial electron transport, cytochrome c to oxygen"/>
    <property type="evidence" value="ECO:0007669"/>
    <property type="project" value="InterPro"/>
</dbReference>
<accession>A0A4P6XLN7</accession>
<reference evidence="3" key="1">
    <citation type="submission" date="2019-03" db="EMBL/GenBank/DDBJ databases">
        <title>Snf2 controls pulcherriminic acid biosynthesis and connects pigmentation and antifungal activity of the yeast Metschnikowia pulcherrima.</title>
        <authorList>
            <person name="Gore-Lloyd D."/>
            <person name="Sumann I."/>
            <person name="Brachmann A.O."/>
            <person name="Schneeberger K."/>
            <person name="Ortiz-Merino R.A."/>
            <person name="Moreno-Beltran M."/>
            <person name="Schlaefli M."/>
            <person name="Kirner P."/>
            <person name="Santos Kron A."/>
            <person name="Wolfe K.H."/>
            <person name="Piel J."/>
            <person name="Ahrens C.H."/>
            <person name="Henk D."/>
            <person name="Freimoser F.M."/>
        </authorList>
    </citation>
    <scope>NUCLEOTIDE SEQUENCE [LARGE SCALE GENOMIC DNA]</scope>
    <source>
        <strain evidence="3">APC 1.2</strain>
    </source>
</reference>
<dbReference type="GO" id="GO:0045277">
    <property type="term" value="C:respiratory chain complex IV"/>
    <property type="evidence" value="ECO:0007669"/>
    <property type="project" value="InterPro"/>
</dbReference>
<proteinExistence type="predicted"/>
<dbReference type="InterPro" id="IPR036639">
    <property type="entry name" value="Cyt_c_oxidase_su4_sf"/>
</dbReference>